<proteinExistence type="predicted"/>
<reference evidence="2" key="1">
    <citation type="journal article" date="2019" name="Int. J. Syst. Evol. Microbiol.">
        <title>The Global Catalogue of Microorganisms (GCM) 10K type strain sequencing project: providing services to taxonomists for standard genome sequencing and annotation.</title>
        <authorList>
            <consortium name="The Broad Institute Genomics Platform"/>
            <consortium name="The Broad Institute Genome Sequencing Center for Infectious Disease"/>
            <person name="Wu L."/>
            <person name="Ma J."/>
        </authorList>
    </citation>
    <scope>NUCLEOTIDE SEQUENCE [LARGE SCALE GENOMIC DNA]</scope>
    <source>
        <strain evidence="2">IBRC-M 10987</strain>
    </source>
</reference>
<gene>
    <name evidence="1" type="ORF">ACFOZ8_26690</name>
</gene>
<dbReference type="Proteomes" id="UP001595715">
    <property type="component" value="Unassembled WGS sequence"/>
</dbReference>
<dbReference type="EMBL" id="JBHSAM010000034">
    <property type="protein sequence ID" value="MFC4103213.1"/>
    <property type="molecule type" value="Genomic_DNA"/>
</dbReference>
<accession>A0ABV8KB28</accession>
<sequence length="150" mass="17250">MNLNRIETRMMASLYCDQHQTILIDGEPLDALLHRLYPEGFYEGLVPVIVDWMNLPSEQAFVRGKLLSHQQLDIIPILMCPEDCDLSCSVIAAEIERSGETVKWRRMGKPIVNPDEWMTGKEPKMEWLDLVPTMQFDRQAHDAVLIGLLD</sequence>
<organism evidence="1 2">
    <name type="scientific">Paenibacillus xanthanilyticus</name>
    <dbReference type="NCBI Taxonomy" id="1783531"/>
    <lineage>
        <taxon>Bacteria</taxon>
        <taxon>Bacillati</taxon>
        <taxon>Bacillota</taxon>
        <taxon>Bacilli</taxon>
        <taxon>Bacillales</taxon>
        <taxon>Paenibacillaceae</taxon>
        <taxon>Paenibacillus</taxon>
    </lineage>
</organism>
<dbReference type="RefSeq" id="WP_377721792.1">
    <property type="nucleotide sequence ID" value="NZ_JBHSAM010000034.1"/>
</dbReference>
<keyword evidence="2" id="KW-1185">Reference proteome</keyword>
<name>A0ABV8KB28_9BACL</name>
<evidence type="ECO:0000313" key="2">
    <source>
        <dbReference type="Proteomes" id="UP001595715"/>
    </source>
</evidence>
<protein>
    <submittedName>
        <fullName evidence="1">Uncharacterized protein</fullName>
    </submittedName>
</protein>
<evidence type="ECO:0000313" key="1">
    <source>
        <dbReference type="EMBL" id="MFC4103213.1"/>
    </source>
</evidence>
<comment type="caution">
    <text evidence="1">The sequence shown here is derived from an EMBL/GenBank/DDBJ whole genome shotgun (WGS) entry which is preliminary data.</text>
</comment>